<evidence type="ECO:0000256" key="2">
    <source>
        <dbReference type="ARBA" id="ARBA00022801"/>
    </source>
</evidence>
<sequence length="167" mass="18075">MSTFSPNESAQWFASLPKLALSANAVLRDPHGRVALVRNTYRDGWSLPGGVVDDNEPPAVACVRELAEELGFVAERLGPLLAVQWAQRSDGSPVQFLSLTFDAGVCQAPHTLRAQPEEIAEIGFFEPGDLPRGTRPFIARRLAAIRSAPGTVVYLEETWPPDGATPL</sequence>
<name>A0A8J8BCD3_9ACTN</name>
<evidence type="ECO:0000259" key="3">
    <source>
        <dbReference type="PROSITE" id="PS51462"/>
    </source>
</evidence>
<dbReference type="CDD" id="cd18876">
    <property type="entry name" value="NUDIX_Hydrolase"/>
    <property type="match status" value="1"/>
</dbReference>
<dbReference type="PANTHER" id="PTHR43046">
    <property type="entry name" value="GDP-MANNOSE MANNOSYL HYDROLASE"/>
    <property type="match status" value="1"/>
</dbReference>
<dbReference type="Pfam" id="PF00293">
    <property type="entry name" value="NUDIX"/>
    <property type="match status" value="1"/>
</dbReference>
<dbReference type="PROSITE" id="PS00893">
    <property type="entry name" value="NUDIX_BOX"/>
    <property type="match status" value="1"/>
</dbReference>
<organism evidence="4 5">
    <name type="scientific">Actinocrinis puniceicyclus</name>
    <dbReference type="NCBI Taxonomy" id="977794"/>
    <lineage>
        <taxon>Bacteria</taxon>
        <taxon>Bacillati</taxon>
        <taxon>Actinomycetota</taxon>
        <taxon>Actinomycetes</taxon>
        <taxon>Catenulisporales</taxon>
        <taxon>Actinospicaceae</taxon>
        <taxon>Actinocrinis</taxon>
    </lineage>
</organism>
<dbReference type="InterPro" id="IPR015797">
    <property type="entry name" value="NUDIX_hydrolase-like_dom_sf"/>
</dbReference>
<dbReference type="InterPro" id="IPR000086">
    <property type="entry name" value="NUDIX_hydrolase_dom"/>
</dbReference>
<keyword evidence="2 4" id="KW-0378">Hydrolase</keyword>
<dbReference type="SUPFAM" id="SSF55811">
    <property type="entry name" value="Nudix"/>
    <property type="match status" value="1"/>
</dbReference>
<dbReference type="InterPro" id="IPR020084">
    <property type="entry name" value="NUDIX_hydrolase_CS"/>
</dbReference>
<keyword evidence="5" id="KW-1185">Reference proteome</keyword>
<proteinExistence type="predicted"/>
<evidence type="ECO:0000313" key="5">
    <source>
        <dbReference type="Proteomes" id="UP000677913"/>
    </source>
</evidence>
<dbReference type="EMBL" id="JAGSXH010000002">
    <property type="protein sequence ID" value="MBS2961659.1"/>
    <property type="molecule type" value="Genomic_DNA"/>
</dbReference>
<dbReference type="GO" id="GO:0016787">
    <property type="term" value="F:hydrolase activity"/>
    <property type="evidence" value="ECO:0007669"/>
    <property type="project" value="UniProtKB-KW"/>
</dbReference>
<accession>A0A8J8BCD3</accession>
<dbReference type="PROSITE" id="PS51462">
    <property type="entry name" value="NUDIX"/>
    <property type="match status" value="1"/>
</dbReference>
<comment type="caution">
    <text evidence="4">The sequence shown here is derived from an EMBL/GenBank/DDBJ whole genome shotgun (WGS) entry which is preliminary data.</text>
</comment>
<gene>
    <name evidence="4" type="ORF">KGA66_01275</name>
</gene>
<evidence type="ECO:0000313" key="4">
    <source>
        <dbReference type="EMBL" id="MBS2961659.1"/>
    </source>
</evidence>
<comment type="cofactor">
    <cofactor evidence="1">
        <name>Mg(2+)</name>
        <dbReference type="ChEBI" id="CHEBI:18420"/>
    </cofactor>
</comment>
<feature type="domain" description="Nudix hydrolase" evidence="3">
    <location>
        <begin position="18"/>
        <end position="147"/>
    </location>
</feature>
<dbReference type="PANTHER" id="PTHR43046:SF16">
    <property type="entry name" value="ADP-RIBOSE PYROPHOSPHATASE YJHB-RELATED"/>
    <property type="match status" value="1"/>
</dbReference>
<protein>
    <submittedName>
        <fullName evidence="4">NUDIX hydrolase</fullName>
    </submittedName>
</protein>
<dbReference type="RefSeq" id="WP_211463527.1">
    <property type="nucleotide sequence ID" value="NZ_JAGSXH010000002.1"/>
</dbReference>
<dbReference type="Gene3D" id="3.90.79.10">
    <property type="entry name" value="Nucleoside Triphosphate Pyrophosphohydrolase"/>
    <property type="match status" value="1"/>
</dbReference>
<evidence type="ECO:0000256" key="1">
    <source>
        <dbReference type="ARBA" id="ARBA00001946"/>
    </source>
</evidence>
<dbReference type="Proteomes" id="UP000677913">
    <property type="component" value="Unassembled WGS sequence"/>
</dbReference>
<reference evidence="4" key="1">
    <citation type="submission" date="2021-04" db="EMBL/GenBank/DDBJ databases">
        <title>Genome based classification of Actinospica acidithermotolerans sp. nov., an actinobacterium isolated from an Indonesian hot spring.</title>
        <authorList>
            <person name="Kusuma A.B."/>
            <person name="Putra K.E."/>
            <person name="Nafisah S."/>
            <person name="Loh J."/>
            <person name="Nouioui I."/>
            <person name="Goodfellow M."/>
        </authorList>
    </citation>
    <scope>NUCLEOTIDE SEQUENCE</scope>
    <source>
        <strain evidence="4">DSM 45618</strain>
    </source>
</reference>
<dbReference type="AlphaFoldDB" id="A0A8J8BCD3"/>